<keyword evidence="3" id="KW-1185">Reference proteome</keyword>
<reference evidence="3" key="1">
    <citation type="journal article" date="2019" name="Int. J. Syst. Evol. Microbiol.">
        <title>The Global Catalogue of Microorganisms (GCM) 10K type strain sequencing project: providing services to taxonomists for standard genome sequencing and annotation.</title>
        <authorList>
            <consortium name="The Broad Institute Genomics Platform"/>
            <consortium name="The Broad Institute Genome Sequencing Center for Infectious Disease"/>
            <person name="Wu L."/>
            <person name="Ma J."/>
        </authorList>
    </citation>
    <scope>NUCLEOTIDE SEQUENCE [LARGE SCALE GENOMIC DNA]</scope>
    <source>
        <strain evidence="3">CGMCC 4.7177</strain>
    </source>
</reference>
<sequence length="75" mass="8153">MRTRVAGSPVPYWARSTMSPFSARRAVKRPVTETQPEAATAVVSGTRPSPSWSAPLRPAAVPSSSPMKRRMSRSQ</sequence>
<evidence type="ECO:0000313" key="2">
    <source>
        <dbReference type="EMBL" id="MFC4502223.1"/>
    </source>
</evidence>
<dbReference type="Proteomes" id="UP001595839">
    <property type="component" value="Unassembled WGS sequence"/>
</dbReference>
<name>A0ABV9AQS7_9ACTN</name>
<comment type="caution">
    <text evidence="2">The sequence shown here is derived from an EMBL/GenBank/DDBJ whole genome shotgun (WGS) entry which is preliminary data.</text>
</comment>
<organism evidence="2 3">
    <name type="scientific">Streptomyces vulcanius</name>
    <dbReference type="NCBI Taxonomy" id="1441876"/>
    <lineage>
        <taxon>Bacteria</taxon>
        <taxon>Bacillati</taxon>
        <taxon>Actinomycetota</taxon>
        <taxon>Actinomycetes</taxon>
        <taxon>Kitasatosporales</taxon>
        <taxon>Streptomycetaceae</taxon>
        <taxon>Streptomyces</taxon>
    </lineage>
</organism>
<gene>
    <name evidence="2" type="ORF">ACFPIH_22285</name>
</gene>
<dbReference type="RefSeq" id="WP_381164364.1">
    <property type="nucleotide sequence ID" value="NZ_JBHSFK010000014.1"/>
</dbReference>
<feature type="region of interest" description="Disordered" evidence="1">
    <location>
        <begin position="23"/>
        <end position="75"/>
    </location>
</feature>
<evidence type="ECO:0000256" key="1">
    <source>
        <dbReference type="SAM" id="MobiDB-lite"/>
    </source>
</evidence>
<evidence type="ECO:0000313" key="3">
    <source>
        <dbReference type="Proteomes" id="UP001595839"/>
    </source>
</evidence>
<accession>A0ABV9AQS7</accession>
<dbReference type="EMBL" id="JBHSFK010000014">
    <property type="protein sequence ID" value="MFC4502223.1"/>
    <property type="molecule type" value="Genomic_DNA"/>
</dbReference>
<protein>
    <submittedName>
        <fullName evidence="2">Uncharacterized protein</fullName>
    </submittedName>
</protein>
<proteinExistence type="predicted"/>